<dbReference type="GO" id="GO:0046872">
    <property type="term" value="F:metal ion binding"/>
    <property type="evidence" value="ECO:0007669"/>
    <property type="project" value="UniProtKB-KW"/>
</dbReference>
<dbReference type="PANTHER" id="PTHR11124">
    <property type="entry name" value="VACUOLAR SORTING PROTEIN VPS29"/>
    <property type="match status" value="1"/>
</dbReference>
<dbReference type="Pfam" id="PF12850">
    <property type="entry name" value="Metallophos_2"/>
    <property type="match status" value="1"/>
</dbReference>
<dbReference type="EMBL" id="CDRZ01000281">
    <property type="protein sequence ID" value="CEO90323.1"/>
    <property type="molecule type" value="Genomic_DNA"/>
</dbReference>
<evidence type="ECO:0000256" key="2">
    <source>
        <dbReference type="RuleBase" id="RU362039"/>
    </source>
</evidence>
<gene>
    <name evidence="4" type="ORF">SSCH_800015</name>
</gene>
<feature type="domain" description="Calcineurin-like phosphoesterase" evidence="3">
    <location>
        <begin position="4"/>
        <end position="125"/>
    </location>
</feature>
<dbReference type="AlphaFoldDB" id="A0A0B7MQA2"/>
<dbReference type="InterPro" id="IPR029052">
    <property type="entry name" value="Metallo-depent_PP-like"/>
</dbReference>
<keyword evidence="5" id="KW-1185">Reference proteome</keyword>
<keyword evidence="2" id="KW-0479">Metal-binding</keyword>
<evidence type="ECO:0000313" key="4">
    <source>
        <dbReference type="EMBL" id="CEO90323.1"/>
    </source>
</evidence>
<dbReference type="EC" id="3.1.4.-" evidence="2"/>
<comment type="cofactor">
    <cofactor evidence="2">
        <name>a divalent metal cation</name>
        <dbReference type="ChEBI" id="CHEBI:60240"/>
    </cofactor>
</comment>
<dbReference type="InterPro" id="IPR024654">
    <property type="entry name" value="Calcineurin-like_PHP_lpxH"/>
</dbReference>
<organism evidence="4 5">
    <name type="scientific">Syntrophaceticus schinkii</name>
    <dbReference type="NCBI Taxonomy" id="499207"/>
    <lineage>
        <taxon>Bacteria</taxon>
        <taxon>Bacillati</taxon>
        <taxon>Bacillota</taxon>
        <taxon>Clostridia</taxon>
        <taxon>Thermoanaerobacterales</taxon>
        <taxon>Thermoanaerobacterales Family III. Incertae Sedis</taxon>
        <taxon>Syntrophaceticus</taxon>
    </lineage>
</organism>
<proteinExistence type="inferred from homology"/>
<sequence>MGDIKLLIHTGDYYEDALILSKVSGIKVKAVTGNCDSYAPGPVEELLKIGDFRLYLTHGHLFGVKSSLARLYQRAEELGAHIVIYGHTHMPYQEKRNGILFLNPGSITWPRLPGQHSFAVLEFHKSGSSYTVETCEL</sequence>
<dbReference type="OrthoDB" id="9800565at2"/>
<protein>
    <recommendedName>
        <fullName evidence="2">Phosphoesterase</fullName>
        <ecNumber evidence="2">3.1.4.-</ecNumber>
    </recommendedName>
</protein>
<dbReference type="Gene3D" id="3.60.21.10">
    <property type="match status" value="1"/>
</dbReference>
<dbReference type="Proteomes" id="UP000046155">
    <property type="component" value="Unassembled WGS sequence"/>
</dbReference>
<dbReference type="InterPro" id="IPR000979">
    <property type="entry name" value="Phosphodiesterase_MJ0936/Vps29"/>
</dbReference>
<evidence type="ECO:0000313" key="5">
    <source>
        <dbReference type="Proteomes" id="UP000046155"/>
    </source>
</evidence>
<dbReference type="SUPFAM" id="SSF56300">
    <property type="entry name" value="Metallo-dependent phosphatases"/>
    <property type="match status" value="1"/>
</dbReference>
<evidence type="ECO:0000259" key="3">
    <source>
        <dbReference type="Pfam" id="PF12850"/>
    </source>
</evidence>
<dbReference type="NCBIfam" id="TIGR00040">
    <property type="entry name" value="yfcE"/>
    <property type="match status" value="1"/>
</dbReference>
<reference evidence="5" key="1">
    <citation type="submission" date="2015-01" db="EMBL/GenBank/DDBJ databases">
        <authorList>
            <person name="Manzoor Shahid"/>
            <person name="Zubair Saima"/>
        </authorList>
    </citation>
    <scope>NUCLEOTIDE SEQUENCE [LARGE SCALE GENOMIC DNA]</scope>
    <source>
        <strain evidence="5">Sp3</strain>
    </source>
</reference>
<dbReference type="GO" id="GO:0016787">
    <property type="term" value="F:hydrolase activity"/>
    <property type="evidence" value="ECO:0007669"/>
    <property type="project" value="UniProtKB-UniRule"/>
</dbReference>
<evidence type="ECO:0000256" key="1">
    <source>
        <dbReference type="ARBA" id="ARBA00008950"/>
    </source>
</evidence>
<name>A0A0B7MQA2_9FIRM</name>
<accession>A0A0B7MQA2</accession>
<comment type="similarity">
    <text evidence="1 2">Belongs to the metallophosphoesterase superfamily. YfcE family.</text>
</comment>